<dbReference type="GO" id="GO:0030246">
    <property type="term" value="F:carbohydrate binding"/>
    <property type="evidence" value="ECO:0007669"/>
    <property type="project" value="UniProtKB-KW"/>
</dbReference>
<dbReference type="Gene3D" id="2.100.10.30">
    <property type="entry name" value="Jacalin-like lectin domain"/>
    <property type="match status" value="1"/>
</dbReference>
<name>A0A1S4CNW2_TOBAC</name>
<dbReference type="PaxDb" id="4097-A0A1S4CNW2"/>
<dbReference type="OrthoDB" id="581739at2759"/>
<keyword evidence="2" id="KW-0430">Lectin</keyword>
<dbReference type="OMA" id="GSENCHG"/>
<evidence type="ECO:0000256" key="1">
    <source>
        <dbReference type="ARBA" id="ARBA00006568"/>
    </source>
</evidence>
<proteinExistence type="inferred from homology"/>
<comment type="similarity">
    <text evidence="1">Belongs to the jacalin lectin family.</text>
</comment>
<dbReference type="KEGG" id="nta:107820830"/>
<feature type="domain" description="Jacalin-type lectin" evidence="3">
    <location>
        <begin position="3"/>
        <end position="155"/>
    </location>
</feature>
<dbReference type="PROSITE" id="PS51752">
    <property type="entry name" value="JACALIN_LECTIN"/>
    <property type="match status" value="1"/>
</dbReference>
<dbReference type="GeneID" id="107820830"/>
<dbReference type="PANTHER" id="PTHR47293:SF60">
    <property type="entry name" value="INACTIVE PROTEIN RESTRICTED TEV MOVEMENT 1-LIKE"/>
    <property type="match status" value="1"/>
</dbReference>
<reference evidence="4" key="1">
    <citation type="journal article" date="2014" name="Nat. Commun.">
        <title>The tobacco genome sequence and its comparison with those of tomato and potato.</title>
        <authorList>
            <person name="Sierro N."/>
            <person name="Battey J.N."/>
            <person name="Ouadi S."/>
            <person name="Bakaher N."/>
            <person name="Bovet L."/>
            <person name="Willig A."/>
            <person name="Goepfert S."/>
            <person name="Peitsch M.C."/>
            <person name="Ivanov N.V."/>
        </authorList>
    </citation>
    <scope>NUCLEOTIDE SEQUENCE [LARGE SCALE GENOMIC DNA]</scope>
</reference>
<reference evidence="5" key="2">
    <citation type="submission" date="2025-08" db="UniProtKB">
        <authorList>
            <consortium name="RefSeq"/>
        </authorList>
    </citation>
    <scope>IDENTIFICATION</scope>
    <source>
        <tissue evidence="5">Leaf</tissue>
    </source>
</reference>
<evidence type="ECO:0000259" key="3">
    <source>
        <dbReference type="PROSITE" id="PS51752"/>
    </source>
</evidence>
<gene>
    <name evidence="5" type="primary">LOC107820830</name>
</gene>
<dbReference type="InterPro" id="IPR036404">
    <property type="entry name" value="Jacalin-like_lectin_dom_sf"/>
</dbReference>
<dbReference type="InterPro" id="IPR001229">
    <property type="entry name" value="Jacalin-like_lectin_dom"/>
</dbReference>
<dbReference type="STRING" id="4097.A0A1S4CNW2"/>
<evidence type="ECO:0000313" key="4">
    <source>
        <dbReference type="Proteomes" id="UP000790787"/>
    </source>
</evidence>
<sequence length="171" mass="18948">MNMIKVGPVGGYGVRKISTIWDEKGRDQVAGFLITYDKHSVYSLQFMYYENGRLVLSNRHGASDDEKRNYATVVFDYASEYLTSISCSVKHGPLMFMSSIKFGTNKGSYGLFGSPSTDGNDIDFNLSIGNRCLFGGFHGSENCHGVGSIGVYLKTESNDQDNKASKRTKIY</sequence>
<dbReference type="PANTHER" id="PTHR47293">
    <property type="entry name" value="JACALIN-RELATED LECTIN 3"/>
    <property type="match status" value="1"/>
</dbReference>
<evidence type="ECO:0000313" key="5">
    <source>
        <dbReference type="RefSeq" id="XP_016502659.1"/>
    </source>
</evidence>
<dbReference type="AlphaFoldDB" id="A0A1S4CNW2"/>
<protein>
    <submittedName>
        <fullName evidence="5">Inactive protein RESTRICTED TEV MOVEMENT 1-like</fullName>
    </submittedName>
</protein>
<dbReference type="SUPFAM" id="SSF51101">
    <property type="entry name" value="Mannose-binding lectins"/>
    <property type="match status" value="1"/>
</dbReference>
<accession>A0A1S4CNW2</accession>
<dbReference type="Pfam" id="PF01419">
    <property type="entry name" value="Jacalin"/>
    <property type="match status" value="1"/>
</dbReference>
<organism evidence="4 5">
    <name type="scientific">Nicotiana tabacum</name>
    <name type="common">Common tobacco</name>
    <dbReference type="NCBI Taxonomy" id="4097"/>
    <lineage>
        <taxon>Eukaryota</taxon>
        <taxon>Viridiplantae</taxon>
        <taxon>Streptophyta</taxon>
        <taxon>Embryophyta</taxon>
        <taxon>Tracheophyta</taxon>
        <taxon>Spermatophyta</taxon>
        <taxon>Magnoliopsida</taxon>
        <taxon>eudicotyledons</taxon>
        <taxon>Gunneridae</taxon>
        <taxon>Pentapetalae</taxon>
        <taxon>asterids</taxon>
        <taxon>lamiids</taxon>
        <taxon>Solanales</taxon>
        <taxon>Solanaceae</taxon>
        <taxon>Nicotianoideae</taxon>
        <taxon>Nicotianeae</taxon>
        <taxon>Nicotiana</taxon>
    </lineage>
</organism>
<keyword evidence="4" id="KW-1185">Reference proteome</keyword>
<dbReference type="RefSeq" id="XP_016502659.1">
    <property type="nucleotide sequence ID" value="XM_016647173.1"/>
</dbReference>
<evidence type="ECO:0000256" key="2">
    <source>
        <dbReference type="ARBA" id="ARBA00022734"/>
    </source>
</evidence>
<dbReference type="SMART" id="SM00915">
    <property type="entry name" value="Jacalin"/>
    <property type="match status" value="1"/>
</dbReference>
<dbReference type="Proteomes" id="UP000790787">
    <property type="component" value="Chromosome 14"/>
</dbReference>
<dbReference type="SMR" id="A0A1S4CNW2"/>